<gene>
    <name evidence="2" type="ORF">P4H66_00605</name>
</gene>
<comment type="caution">
    <text evidence="2">The sequence shown here is derived from an EMBL/GenBank/DDBJ whole genome shotgun (WGS) entry which is preliminary data.</text>
</comment>
<dbReference type="InterPro" id="IPR011704">
    <property type="entry name" value="ATPase_dyneun-rel_AAA"/>
</dbReference>
<dbReference type="InterPro" id="IPR052934">
    <property type="entry name" value="Methyl-DNA_Rec/Restrict_Enz"/>
</dbReference>
<dbReference type="Gene3D" id="3.40.50.300">
    <property type="entry name" value="P-loop containing nucleotide triphosphate hydrolases"/>
    <property type="match status" value="1"/>
</dbReference>
<dbReference type="SMART" id="SM00382">
    <property type="entry name" value="AAA"/>
    <property type="match status" value="1"/>
</dbReference>
<dbReference type="Pfam" id="PF07728">
    <property type="entry name" value="AAA_5"/>
    <property type="match status" value="1"/>
</dbReference>
<evidence type="ECO:0000313" key="3">
    <source>
        <dbReference type="Proteomes" id="UP001344632"/>
    </source>
</evidence>
<feature type="domain" description="AAA+ ATPase" evidence="1">
    <location>
        <begin position="366"/>
        <end position="540"/>
    </location>
</feature>
<accession>A0ABU6GF56</accession>
<dbReference type="PANTHER" id="PTHR37291">
    <property type="entry name" value="5-METHYLCYTOSINE-SPECIFIC RESTRICTION ENZYME B"/>
    <property type="match status" value="1"/>
</dbReference>
<sequence length="716" mass="82107">MITQVRSWTHDDSITTMIGRKKVDWSIFEYGTTIPNDFRSYFYVANGGEEIEIGKGKQVTLICDGNLYQASLRNVDQKSAGRETLQLRYHSTEIKELMISRFKHSYEYISARKPQDPGNKKQVFVSDVLAEYIEFYSTDIPYTYEMKLIPIENNYNLAPNIWWVNQGATLSEEKEEGIIWAPLTGKGGRSQYHWDTLDEVKQGDIILHYANGSIGYVSKVLEECVRAQKPSSMSSSNWDEQGRLVRVEYHMLQPKIALTQFSQNIMGLQIGQGPIHSGAGVKQGYLFRFNIEGLQMIQESAPEVNWPEFTLSNQTETKEKAVVTSLLILKDDGVADTLKQIQLYVSHQGFHYPKGLIENLYLSLKTKPFVILAGVSGTGKTKLVKLFAEAIGATGDNGQFTLIPVRPDWSDPSDLLGYKDLSGAFRPGRLAEVLAEASKPENHHRPYFICLDEMNLARVEYYFSDLLSVIETQEWQGERIVTSKLINRDSLREEDQPLYGDLYLPDNVYLIGTVNMDETTHPFSKKVLDRANTIEFNYIDLQQYPSFTSSEKVTTLPVHNHFLRSDYLQLVDVYQEYTDLVHSATEKLVRINHILEEIHSHVGFRIRDSICFYMVYNKRFELLSDDEAFDLQLLQKILPRVQGSSMSVKRVLLQLMQGVLGRTLPVAELLEDSSELYAKWNDNQEETKAKHLQSARKIAFMLRRLEEDGFTSYWLS</sequence>
<organism evidence="2 3">
    <name type="scientific">Paenibacillus dokdonensis</name>
    <dbReference type="NCBI Taxonomy" id="2567944"/>
    <lineage>
        <taxon>Bacteria</taxon>
        <taxon>Bacillati</taxon>
        <taxon>Bacillota</taxon>
        <taxon>Bacilli</taxon>
        <taxon>Bacillales</taxon>
        <taxon>Paenibacillaceae</taxon>
        <taxon>Paenibacillus</taxon>
    </lineage>
</organism>
<evidence type="ECO:0000313" key="2">
    <source>
        <dbReference type="EMBL" id="MEC0238371.1"/>
    </source>
</evidence>
<dbReference type="Proteomes" id="UP001344632">
    <property type="component" value="Unassembled WGS sequence"/>
</dbReference>
<reference evidence="2 3" key="1">
    <citation type="submission" date="2023-03" db="EMBL/GenBank/DDBJ databases">
        <title>Bacillus Genome Sequencing.</title>
        <authorList>
            <person name="Dunlap C."/>
        </authorList>
    </citation>
    <scope>NUCLEOTIDE SEQUENCE [LARGE SCALE GENOMIC DNA]</scope>
    <source>
        <strain evidence="2 3">BD-525</strain>
    </source>
</reference>
<dbReference type="SUPFAM" id="SSF52540">
    <property type="entry name" value="P-loop containing nucleoside triphosphate hydrolases"/>
    <property type="match status" value="1"/>
</dbReference>
<keyword evidence="3" id="KW-1185">Reference proteome</keyword>
<dbReference type="RefSeq" id="WP_326084861.1">
    <property type="nucleotide sequence ID" value="NZ_JARLKZ010000001.1"/>
</dbReference>
<dbReference type="InterPro" id="IPR027417">
    <property type="entry name" value="P-loop_NTPase"/>
</dbReference>
<dbReference type="EMBL" id="JARLKZ010000001">
    <property type="protein sequence ID" value="MEC0238371.1"/>
    <property type="molecule type" value="Genomic_DNA"/>
</dbReference>
<proteinExistence type="predicted"/>
<evidence type="ECO:0000259" key="1">
    <source>
        <dbReference type="SMART" id="SM00382"/>
    </source>
</evidence>
<dbReference type="PANTHER" id="PTHR37291:SF1">
    <property type="entry name" value="TYPE IV METHYL-DIRECTED RESTRICTION ENZYME ECOKMCRB SUBUNIT"/>
    <property type="match status" value="1"/>
</dbReference>
<dbReference type="InterPro" id="IPR003593">
    <property type="entry name" value="AAA+_ATPase"/>
</dbReference>
<name>A0ABU6GF56_9BACL</name>
<protein>
    <submittedName>
        <fullName evidence="2">AAA family ATPase</fullName>
    </submittedName>
</protein>